<dbReference type="Proteomes" id="UP001055114">
    <property type="component" value="Unassembled WGS sequence"/>
</dbReference>
<dbReference type="Proteomes" id="UP000482671">
    <property type="component" value="Unassembled WGS sequence"/>
</dbReference>
<dbReference type="GeneID" id="49202118"/>
<name>A0A3R5W5M7_9BACT</name>
<protein>
    <submittedName>
        <fullName evidence="5">Carboxypeptidase-like regulatory domain-containing protein</fullName>
    </submittedName>
    <submittedName>
        <fullName evidence="2">Collagen-binding protein</fullName>
    </submittedName>
</protein>
<dbReference type="InterPro" id="IPR008969">
    <property type="entry name" value="CarboxyPept-like_regulatory"/>
</dbReference>
<dbReference type="EMBL" id="BQNZ01000001">
    <property type="protein sequence ID" value="GKH71804.1"/>
    <property type="molecule type" value="Genomic_DNA"/>
</dbReference>
<evidence type="ECO:0000313" key="7">
    <source>
        <dbReference type="Proteomes" id="UP000448908"/>
    </source>
</evidence>
<reference evidence="6 7" key="1">
    <citation type="journal article" date="2019" name="Nat. Med.">
        <title>A library of human gut bacterial isolates paired with longitudinal multiomics data enables mechanistic microbiome research.</title>
        <authorList>
            <person name="Poyet M."/>
            <person name="Groussin M."/>
            <person name="Gibbons S.M."/>
            <person name="Avila-Pacheco J."/>
            <person name="Jiang X."/>
            <person name="Kearney S.M."/>
            <person name="Perrotta A.R."/>
            <person name="Berdy B."/>
            <person name="Zhao S."/>
            <person name="Lieberman T.D."/>
            <person name="Swanson P.K."/>
            <person name="Smith M."/>
            <person name="Roesemann S."/>
            <person name="Alexander J.E."/>
            <person name="Rich S.A."/>
            <person name="Livny J."/>
            <person name="Vlamakis H."/>
            <person name="Clish C."/>
            <person name="Bullock K."/>
            <person name="Deik A."/>
            <person name="Scott J."/>
            <person name="Pierce K.A."/>
            <person name="Xavier R.J."/>
            <person name="Alm E.J."/>
        </authorList>
    </citation>
    <scope>NUCLEOTIDE SEQUENCE [LARGE SCALE GENOMIC DNA]</scope>
    <source>
        <strain evidence="5 8">BIOML-A11</strain>
        <strain evidence="4 7">BIOML-A16</strain>
        <strain evidence="3 6">BIOML-A29</strain>
    </source>
</reference>
<dbReference type="SUPFAM" id="SSF49464">
    <property type="entry name" value="Carboxypeptidase regulatory domain-like"/>
    <property type="match status" value="1"/>
</dbReference>
<feature type="chain" id="PRO_5044599842" evidence="1">
    <location>
        <begin position="21"/>
        <end position="851"/>
    </location>
</feature>
<evidence type="ECO:0000256" key="1">
    <source>
        <dbReference type="SAM" id="SignalP"/>
    </source>
</evidence>
<keyword evidence="5" id="KW-0121">Carboxypeptidase</keyword>
<dbReference type="AlphaFoldDB" id="A0A3R5W5M7"/>
<dbReference type="Pfam" id="PF18939">
    <property type="entry name" value="DUF5686"/>
    <property type="match status" value="1"/>
</dbReference>
<proteinExistence type="predicted"/>
<dbReference type="InterPro" id="IPR043741">
    <property type="entry name" value="DUF5686"/>
</dbReference>
<evidence type="ECO:0000313" key="6">
    <source>
        <dbReference type="Proteomes" id="UP000434916"/>
    </source>
</evidence>
<dbReference type="Proteomes" id="UP000434916">
    <property type="component" value="Unassembled WGS sequence"/>
</dbReference>
<dbReference type="GO" id="GO:0004180">
    <property type="term" value="F:carboxypeptidase activity"/>
    <property type="evidence" value="ECO:0007669"/>
    <property type="project" value="UniProtKB-KW"/>
</dbReference>
<dbReference type="EMBL" id="WNDA01000016">
    <property type="protein sequence ID" value="MTU69641.1"/>
    <property type="molecule type" value="Genomic_DNA"/>
</dbReference>
<evidence type="ECO:0000313" key="5">
    <source>
        <dbReference type="EMBL" id="MTV02321.1"/>
    </source>
</evidence>
<dbReference type="EMBL" id="WNCN01000016">
    <property type="protein sequence ID" value="MTU40302.1"/>
    <property type="molecule type" value="Genomic_DNA"/>
</dbReference>
<organism evidence="5 8">
    <name type="scientific">Parabacteroides merdae</name>
    <dbReference type="NCBI Taxonomy" id="46503"/>
    <lineage>
        <taxon>Bacteria</taxon>
        <taxon>Pseudomonadati</taxon>
        <taxon>Bacteroidota</taxon>
        <taxon>Bacteroidia</taxon>
        <taxon>Bacteroidales</taxon>
        <taxon>Tannerellaceae</taxon>
        <taxon>Parabacteroides</taxon>
    </lineage>
</organism>
<gene>
    <name evidence="2" type="ORF">CE91St3_16670</name>
    <name evidence="3" type="ORF">GMD82_12695</name>
    <name evidence="4" type="ORF">GMD92_11260</name>
    <name evidence="5" type="ORF">GME02_11755</name>
</gene>
<dbReference type="RefSeq" id="WP_005641880.1">
    <property type="nucleotide sequence ID" value="NZ_BAABYG010000001.1"/>
</dbReference>
<keyword evidence="5" id="KW-0645">Protease</keyword>
<feature type="signal peptide" evidence="1">
    <location>
        <begin position="1"/>
        <end position="20"/>
    </location>
</feature>
<comment type="caution">
    <text evidence="5">The sequence shown here is derived from an EMBL/GenBank/DDBJ whole genome shotgun (WGS) entry which is preliminary data.</text>
</comment>
<dbReference type="Pfam" id="PF13715">
    <property type="entry name" value="CarbopepD_reg_2"/>
    <property type="match status" value="1"/>
</dbReference>
<keyword evidence="1" id="KW-0732">Signal</keyword>
<evidence type="ECO:0000313" key="8">
    <source>
        <dbReference type="Proteomes" id="UP000482671"/>
    </source>
</evidence>
<accession>A0A3R5W5M7</accession>
<evidence type="ECO:0000313" key="2">
    <source>
        <dbReference type="EMBL" id="GKH71804.1"/>
    </source>
</evidence>
<keyword evidence="5" id="KW-0378">Hydrolase</keyword>
<dbReference type="Gene3D" id="2.60.40.1120">
    <property type="entry name" value="Carboxypeptidase-like, regulatory domain"/>
    <property type="match status" value="1"/>
</dbReference>
<evidence type="ECO:0000313" key="3">
    <source>
        <dbReference type="EMBL" id="MTU40302.1"/>
    </source>
</evidence>
<evidence type="ECO:0000313" key="4">
    <source>
        <dbReference type="EMBL" id="MTU69641.1"/>
    </source>
</evidence>
<dbReference type="OrthoDB" id="983143at2"/>
<keyword evidence="6" id="KW-1185">Reference proteome</keyword>
<dbReference type="EMBL" id="WNDD01000012">
    <property type="protein sequence ID" value="MTV02321.1"/>
    <property type="molecule type" value="Genomic_DNA"/>
</dbReference>
<dbReference type="Proteomes" id="UP000448908">
    <property type="component" value="Unassembled WGS sequence"/>
</dbReference>
<sequence>MGKKIVFLLASLFTVWIANGQNTIIKGVVTDSITGERLPYVSLIFKGTTIGTATDGDGNFSFSALTDVKNLEVSYLGYDTKEVKVIPGKTNNLKIKLAPNGITLNEVVVKPKKEKYSKKENPAVKFVKQVIASRESNDPRNHDYFQYDQYEKMVFAMNDYHPKPKKNGKPGKFDFLIDFVDTLDVGTTILPVSEKEKVESVYYRKEPKSEKRIVKGNKSSGVDEIFSRDGIQQFLNEVFREVDIFKNDIPLFLQRFVSPLSTIGPNYYKYYLLDTLNVNGQKCVDLGFVPFNSETFGFTGHLFVTLDSTFFVQKAILNVPKDINLNFVSGMTIEQTFERTPDSTRIITKDDINVNFKLSEKSKGMYARRLNIYSNHSFDEPDAERALVFKESAPVITLKDAYQQSEDFWTSNRPEEAIKKNPNSVEKLMAKFRSVPIFYITEKVVSVLVSGYIPTNKDPLKSKFEFGPMNTAISGNAIEGARFRVGGTTTTAFSRNLFFDGYMAYGTKDEKLKYDALVEYSFNDRKEYRKEFPLNSIRLEYMYDINQLGQQYMYASKDNMFLAWKRQKDTRATYLRQAELTYYHEHYNGLAYGAVIRNRREYATEYAVFDRIGPDGAISPVKSYDMTELELKFRYAKDEKFYQTRNLRYPITFDALIFNFSHVMAKKDLLGSSYDYHRTDIGIQKRFWFSAFGYVDLITKAGKVWNKVPYPLLILPNANLSYTIQPESYTNMNAMEFISDEYASWDLTYYMNGNLLNRLPLVKKLKWREVFCFRGLWGHLTDKNNPMNGGEGLYLFPNGSYTLGKAPYMEASIGIENIFKFLRLDYVWRLNYRDHPGIQTKGVRFMMRMSF</sequence>
<reference evidence="2" key="2">
    <citation type="submission" date="2022-01" db="EMBL/GenBank/DDBJ databases">
        <title>Novel bile acid biosynthetic pathways are enriched in the microbiome of centenarians.</title>
        <authorList>
            <person name="Sato Y."/>
            <person name="Atarashi K."/>
            <person name="Plichta R.D."/>
            <person name="Arai Y."/>
            <person name="Sasajima S."/>
            <person name="Kearney M.S."/>
            <person name="Suda W."/>
            <person name="Takeshita K."/>
            <person name="Sasaki T."/>
            <person name="Okamoto S."/>
            <person name="Skelly N.A."/>
            <person name="Okamura Y."/>
            <person name="Vlamakis H."/>
            <person name="Li Y."/>
            <person name="Tanoue T."/>
            <person name="Takei H."/>
            <person name="Nittono H."/>
            <person name="Narushima S."/>
            <person name="Irie J."/>
            <person name="Itoh H."/>
            <person name="Moriya K."/>
            <person name="Sugiura Y."/>
            <person name="Suematsu M."/>
            <person name="Moritoki N."/>
            <person name="Shibata S."/>
            <person name="Littman R.D."/>
            <person name="Fischbach A.M."/>
            <person name="Uwamino Y."/>
            <person name="Inoue T."/>
            <person name="Honda A."/>
            <person name="Hattori M."/>
            <person name="Murai T."/>
            <person name="Xavier J.R."/>
            <person name="Hirose N."/>
            <person name="Honda K."/>
        </authorList>
    </citation>
    <scope>NUCLEOTIDE SEQUENCE</scope>
    <source>
        <strain evidence="2">CE91-St3</strain>
    </source>
</reference>
<keyword evidence="2" id="KW-0176">Collagen</keyword>